<dbReference type="AlphaFoldDB" id="A0A517NUJ6"/>
<dbReference type="Proteomes" id="UP000319817">
    <property type="component" value="Chromosome"/>
</dbReference>
<protein>
    <submittedName>
        <fullName evidence="1">Uncharacterized protein</fullName>
    </submittedName>
</protein>
<reference evidence="1 2" key="1">
    <citation type="submission" date="2019-02" db="EMBL/GenBank/DDBJ databases">
        <title>Deep-cultivation of Planctomycetes and their phenomic and genomic characterization uncovers novel biology.</title>
        <authorList>
            <person name="Wiegand S."/>
            <person name="Jogler M."/>
            <person name="Boedeker C."/>
            <person name="Pinto D."/>
            <person name="Vollmers J."/>
            <person name="Rivas-Marin E."/>
            <person name="Kohn T."/>
            <person name="Peeters S.H."/>
            <person name="Heuer A."/>
            <person name="Rast P."/>
            <person name="Oberbeckmann S."/>
            <person name="Bunk B."/>
            <person name="Jeske O."/>
            <person name="Meyerdierks A."/>
            <person name="Storesund J.E."/>
            <person name="Kallscheuer N."/>
            <person name="Luecker S."/>
            <person name="Lage O.M."/>
            <person name="Pohl T."/>
            <person name="Merkel B.J."/>
            <person name="Hornburger P."/>
            <person name="Mueller R.-W."/>
            <person name="Bruemmer F."/>
            <person name="Labrenz M."/>
            <person name="Spormann A.M."/>
            <person name="Op den Camp H."/>
            <person name="Overmann J."/>
            <person name="Amann R."/>
            <person name="Jetten M.S.M."/>
            <person name="Mascher T."/>
            <person name="Medema M.H."/>
            <person name="Devos D.P."/>
            <person name="Kaster A.-K."/>
            <person name="Ovreas L."/>
            <person name="Rohde M."/>
            <person name="Galperin M.Y."/>
            <person name="Jogler C."/>
        </authorList>
    </citation>
    <scope>NUCLEOTIDE SEQUENCE [LARGE SCALE GENOMIC DNA]</scope>
    <source>
        <strain evidence="1 2">K23_9</strain>
    </source>
</reference>
<name>A0A517NUJ6_9BACT</name>
<evidence type="ECO:0000313" key="2">
    <source>
        <dbReference type="Proteomes" id="UP000319817"/>
    </source>
</evidence>
<dbReference type="EMBL" id="CP036526">
    <property type="protein sequence ID" value="QDT10786.1"/>
    <property type="molecule type" value="Genomic_DNA"/>
</dbReference>
<sequence length="74" mass="8041">MTKPNCSRGSYQRTVVWGSDLEEGESEGLPVWSPHVADPVLASNLGPGSLETTDIHVSESWIQTDLEDPELSSD</sequence>
<organism evidence="1 2">
    <name type="scientific">Stieleria marina</name>
    <dbReference type="NCBI Taxonomy" id="1930275"/>
    <lineage>
        <taxon>Bacteria</taxon>
        <taxon>Pseudomonadati</taxon>
        <taxon>Planctomycetota</taxon>
        <taxon>Planctomycetia</taxon>
        <taxon>Pirellulales</taxon>
        <taxon>Pirellulaceae</taxon>
        <taxon>Stieleria</taxon>
    </lineage>
</organism>
<evidence type="ECO:0000313" key="1">
    <source>
        <dbReference type="EMBL" id="QDT10786.1"/>
    </source>
</evidence>
<gene>
    <name evidence="1" type="ORF">K239x_27770</name>
</gene>
<accession>A0A517NUJ6</accession>
<keyword evidence="2" id="KW-1185">Reference proteome</keyword>
<proteinExistence type="predicted"/>